<evidence type="ECO:0000256" key="7">
    <source>
        <dbReference type="ARBA" id="ARBA00047851"/>
    </source>
</evidence>
<dbReference type="GO" id="GO:0004789">
    <property type="term" value="F:thiamine-phosphate diphosphorylase activity"/>
    <property type="evidence" value="ECO:0007669"/>
    <property type="project" value="UniProtKB-UniRule"/>
</dbReference>
<dbReference type="CDD" id="cd00564">
    <property type="entry name" value="TMP_TenI"/>
    <property type="match status" value="1"/>
</dbReference>
<comment type="catalytic activity">
    <reaction evidence="8 9">
        <text>2-[(2R,5Z)-2-carboxy-4-methylthiazol-5(2H)-ylidene]ethyl phosphate + 4-amino-2-methyl-5-(diphosphooxymethyl)pyrimidine + 2 H(+) = thiamine phosphate + CO2 + diphosphate</text>
        <dbReference type="Rhea" id="RHEA:47844"/>
        <dbReference type="ChEBI" id="CHEBI:15378"/>
        <dbReference type="ChEBI" id="CHEBI:16526"/>
        <dbReference type="ChEBI" id="CHEBI:33019"/>
        <dbReference type="ChEBI" id="CHEBI:37575"/>
        <dbReference type="ChEBI" id="CHEBI:57841"/>
        <dbReference type="ChEBI" id="CHEBI:62899"/>
        <dbReference type="EC" id="2.5.1.3"/>
    </reaction>
</comment>
<dbReference type="OrthoDB" id="9812206at2"/>
<protein>
    <recommendedName>
        <fullName evidence="9">Thiamine-phosphate synthase</fullName>
        <shortName evidence="9">TP synthase</shortName>
        <shortName evidence="9">TPS</shortName>
        <ecNumber evidence="9">2.5.1.3</ecNumber>
    </recommendedName>
    <alternativeName>
        <fullName evidence="9">Thiamine-phosphate pyrophosphorylase</fullName>
        <shortName evidence="9">TMP pyrophosphorylase</shortName>
        <shortName evidence="9">TMP-PPase</shortName>
    </alternativeName>
</protein>
<dbReference type="GO" id="GO:0005737">
    <property type="term" value="C:cytoplasm"/>
    <property type="evidence" value="ECO:0007669"/>
    <property type="project" value="TreeGrafter"/>
</dbReference>
<dbReference type="HAMAP" id="MF_00097">
    <property type="entry name" value="TMP_synthase"/>
    <property type="match status" value="1"/>
</dbReference>
<evidence type="ECO:0000256" key="1">
    <source>
        <dbReference type="ARBA" id="ARBA00005165"/>
    </source>
</evidence>
<dbReference type="SUPFAM" id="SSF51391">
    <property type="entry name" value="Thiamin phosphate synthase"/>
    <property type="match status" value="1"/>
</dbReference>
<evidence type="ECO:0000256" key="9">
    <source>
        <dbReference type="HAMAP-Rule" id="MF_00097"/>
    </source>
</evidence>
<proteinExistence type="inferred from homology"/>
<keyword evidence="5 9" id="KW-0784">Thiamine biosynthesis</keyword>
<feature type="binding site" evidence="9">
    <location>
        <position position="177"/>
    </location>
    <ligand>
        <name>2-[(2R,5Z)-2-carboxy-4-methylthiazol-5(2H)-ylidene]ethyl phosphate</name>
        <dbReference type="ChEBI" id="CHEBI:62899"/>
    </ligand>
</feature>
<comment type="cofactor">
    <cofactor evidence="9">
        <name>Mg(2+)</name>
        <dbReference type="ChEBI" id="CHEBI:18420"/>
    </cofactor>
    <text evidence="9">Binds 1 Mg(2+) ion per subunit.</text>
</comment>
<dbReference type="InterPro" id="IPR013785">
    <property type="entry name" value="Aldolase_TIM"/>
</dbReference>
<name>A0A0N7MY30_9BACT</name>
<feature type="binding site" evidence="9">
    <location>
        <begin position="145"/>
        <end position="147"/>
    </location>
    <ligand>
        <name>2-[(2R,5Z)-2-carboxy-4-methylthiazol-5(2H)-ylidene]ethyl phosphate</name>
        <dbReference type="ChEBI" id="CHEBI:62899"/>
    </ligand>
</feature>
<evidence type="ECO:0000256" key="2">
    <source>
        <dbReference type="ARBA" id="ARBA00022679"/>
    </source>
</evidence>
<dbReference type="PANTHER" id="PTHR20857:SF15">
    <property type="entry name" value="THIAMINE-PHOSPHATE SYNTHASE"/>
    <property type="match status" value="1"/>
</dbReference>
<dbReference type="GO" id="GO:0009228">
    <property type="term" value="P:thiamine biosynthetic process"/>
    <property type="evidence" value="ECO:0007669"/>
    <property type="project" value="UniProtKB-KW"/>
</dbReference>
<evidence type="ECO:0000256" key="5">
    <source>
        <dbReference type="ARBA" id="ARBA00022977"/>
    </source>
</evidence>
<organism evidence="11 12">
    <name type="scientific">Candidatus Chryseopegocella kryptomonas</name>
    <dbReference type="NCBI Taxonomy" id="1633643"/>
    <lineage>
        <taxon>Bacteria</taxon>
        <taxon>Pseudomonadati</taxon>
        <taxon>Candidatus Kryptoniota</taxon>
        <taxon>Candidatus Chryseopegocella</taxon>
    </lineage>
</organism>
<dbReference type="InterPro" id="IPR034291">
    <property type="entry name" value="TMP_synthase"/>
</dbReference>
<dbReference type="UniPathway" id="UPA00060">
    <property type="reaction ID" value="UER00141"/>
</dbReference>
<evidence type="ECO:0000313" key="12">
    <source>
        <dbReference type="Proteomes" id="UP000199197"/>
    </source>
</evidence>
<comment type="function">
    <text evidence="9">Condenses 4-methyl-5-(beta-hydroxyethyl)thiazole monophosphate (THZ-P) and 2-methyl-4-amino-5-hydroxymethyl pyrimidine pyrophosphate (HMP-PP) to form thiamine monophosphate (TMP).</text>
</comment>
<dbReference type="GO" id="GO:0000287">
    <property type="term" value="F:magnesium ion binding"/>
    <property type="evidence" value="ECO:0007669"/>
    <property type="project" value="UniProtKB-UniRule"/>
</dbReference>
<feature type="binding site" evidence="9">
    <location>
        <position position="118"/>
    </location>
    <ligand>
        <name>4-amino-2-methyl-5-(diphosphooxymethyl)pyrimidine</name>
        <dbReference type="ChEBI" id="CHEBI:57841"/>
    </ligand>
</feature>
<keyword evidence="2 9" id="KW-0808">Transferase</keyword>
<dbReference type="Pfam" id="PF02581">
    <property type="entry name" value="TMP-TENI"/>
    <property type="match status" value="1"/>
</dbReference>
<gene>
    <name evidence="9" type="primary">thiE</name>
    <name evidence="11" type="ORF">JGI23_01399</name>
</gene>
<keyword evidence="12" id="KW-1185">Reference proteome</keyword>
<accession>A0A0N7MY30</accession>
<feature type="binding site" evidence="9">
    <location>
        <position position="96"/>
    </location>
    <ligand>
        <name>Mg(2+)</name>
        <dbReference type="ChEBI" id="CHEBI:18420"/>
    </ligand>
</feature>
<dbReference type="PANTHER" id="PTHR20857">
    <property type="entry name" value="THIAMINE-PHOSPHATE PYROPHOSPHORYLASE"/>
    <property type="match status" value="1"/>
</dbReference>
<keyword evidence="3 9" id="KW-0479">Metal-binding</keyword>
<dbReference type="EMBL" id="CZVW01000015">
    <property type="protein sequence ID" value="CUT03099.1"/>
    <property type="molecule type" value="Genomic_DNA"/>
</dbReference>
<comment type="caution">
    <text evidence="9">Lacks conserved residue(s) required for the propagation of feature annotation.</text>
</comment>
<dbReference type="Gene3D" id="3.20.20.70">
    <property type="entry name" value="Aldolase class I"/>
    <property type="match status" value="1"/>
</dbReference>
<dbReference type="InterPro" id="IPR036206">
    <property type="entry name" value="ThiamineP_synth_sf"/>
</dbReference>
<evidence type="ECO:0000256" key="4">
    <source>
        <dbReference type="ARBA" id="ARBA00022842"/>
    </source>
</evidence>
<dbReference type="GO" id="GO:0009229">
    <property type="term" value="P:thiamine diphosphate biosynthetic process"/>
    <property type="evidence" value="ECO:0007669"/>
    <property type="project" value="UniProtKB-UniRule"/>
</dbReference>
<comment type="catalytic activity">
    <reaction evidence="7 9">
        <text>2-(2-carboxy-4-methylthiazol-5-yl)ethyl phosphate + 4-amino-2-methyl-5-(diphosphooxymethyl)pyrimidine + 2 H(+) = thiamine phosphate + CO2 + diphosphate</text>
        <dbReference type="Rhea" id="RHEA:47848"/>
        <dbReference type="ChEBI" id="CHEBI:15378"/>
        <dbReference type="ChEBI" id="CHEBI:16526"/>
        <dbReference type="ChEBI" id="CHEBI:33019"/>
        <dbReference type="ChEBI" id="CHEBI:37575"/>
        <dbReference type="ChEBI" id="CHEBI:57841"/>
        <dbReference type="ChEBI" id="CHEBI:62890"/>
        <dbReference type="EC" id="2.5.1.3"/>
    </reaction>
</comment>
<sequence length="223" mass="24523">MKIKGGLYFVVDINSAEKFGVEKLCEIVEKAIKGGVDVIQIWAEKTKWKENFEKLFDVAMKIIEISHKYNVPVLVANDIELCVKLNADGVHLDSYELPDKSGFEIKKIIGEDKIIGVTCGNDIRKIEWAKVNGIDYISFCSVFPSSSVDSCEIVPLEMIKRAKEILGSEIPVFASGGITLENVEDVLIAGADGVAVVSALLKSENPENESKKFKEKIAVAKSN</sequence>
<comment type="pathway">
    <text evidence="1 9">Cofactor biosynthesis; thiamine diphosphate biosynthesis; thiamine phosphate from 4-amino-2-methyl-5-diphosphomethylpyrimidine and 4-methyl-5-(2-phosphoethyl)-thiazole: step 1/1.</text>
</comment>
<feature type="domain" description="Thiamine phosphate synthase/TenI" evidence="10">
    <location>
        <begin position="7"/>
        <end position="200"/>
    </location>
</feature>
<evidence type="ECO:0000256" key="6">
    <source>
        <dbReference type="ARBA" id="ARBA00047334"/>
    </source>
</evidence>
<dbReference type="AlphaFoldDB" id="A0A0N7MY30"/>
<dbReference type="EC" id="2.5.1.3" evidence="9"/>
<keyword evidence="4 9" id="KW-0460">Magnesium</keyword>
<evidence type="ECO:0000256" key="3">
    <source>
        <dbReference type="ARBA" id="ARBA00022723"/>
    </source>
</evidence>
<dbReference type="InterPro" id="IPR022998">
    <property type="entry name" value="ThiamineP_synth_TenI"/>
</dbReference>
<dbReference type="RefSeq" id="WP_092350367.1">
    <property type="nucleotide sequence ID" value="NZ_CZVW01000015.1"/>
</dbReference>
<feature type="binding site" evidence="9">
    <location>
        <begin position="197"/>
        <end position="198"/>
    </location>
    <ligand>
        <name>2-[(2R,5Z)-2-carboxy-4-methylthiazol-5(2H)-ylidene]ethyl phosphate</name>
        <dbReference type="ChEBI" id="CHEBI:62899"/>
    </ligand>
</feature>
<dbReference type="Proteomes" id="UP000199197">
    <property type="component" value="Unassembled WGS sequence"/>
</dbReference>
<reference evidence="12" key="1">
    <citation type="submission" date="2015-11" db="EMBL/GenBank/DDBJ databases">
        <authorList>
            <person name="Varghese N."/>
        </authorList>
    </citation>
    <scope>NUCLEOTIDE SEQUENCE [LARGE SCALE GENOMIC DNA]</scope>
    <source>
        <strain evidence="12">JGI-23</strain>
    </source>
</reference>
<comment type="similarity">
    <text evidence="9">Belongs to the thiamine-phosphate synthase family.</text>
</comment>
<evidence type="ECO:0000259" key="10">
    <source>
        <dbReference type="Pfam" id="PF02581"/>
    </source>
</evidence>
<comment type="catalytic activity">
    <reaction evidence="6 9">
        <text>4-methyl-5-(2-phosphooxyethyl)-thiazole + 4-amino-2-methyl-5-(diphosphooxymethyl)pyrimidine + H(+) = thiamine phosphate + diphosphate</text>
        <dbReference type="Rhea" id="RHEA:22328"/>
        <dbReference type="ChEBI" id="CHEBI:15378"/>
        <dbReference type="ChEBI" id="CHEBI:33019"/>
        <dbReference type="ChEBI" id="CHEBI:37575"/>
        <dbReference type="ChEBI" id="CHEBI:57841"/>
        <dbReference type="ChEBI" id="CHEBI:58296"/>
        <dbReference type="EC" id="2.5.1.3"/>
    </reaction>
</comment>
<evidence type="ECO:0000256" key="8">
    <source>
        <dbReference type="ARBA" id="ARBA00047883"/>
    </source>
</evidence>
<evidence type="ECO:0000313" key="11">
    <source>
        <dbReference type="EMBL" id="CUT03099.1"/>
    </source>
</evidence>